<dbReference type="InterPro" id="IPR051486">
    <property type="entry name" value="Hcy_S-methyltransferase"/>
</dbReference>
<organism evidence="10">
    <name type="scientific">Gongylonema pulchrum</name>
    <dbReference type="NCBI Taxonomy" id="637853"/>
    <lineage>
        <taxon>Eukaryota</taxon>
        <taxon>Metazoa</taxon>
        <taxon>Ecdysozoa</taxon>
        <taxon>Nematoda</taxon>
        <taxon>Chromadorea</taxon>
        <taxon>Rhabditida</taxon>
        <taxon>Spirurina</taxon>
        <taxon>Spiruromorpha</taxon>
        <taxon>Spiruroidea</taxon>
        <taxon>Gongylonematidae</taxon>
        <taxon>Gongylonema</taxon>
    </lineage>
</organism>
<keyword evidence="4" id="KW-0862">Zinc</keyword>
<dbReference type="SUPFAM" id="SSF82282">
    <property type="entry name" value="Homocysteine S-methyltransferase"/>
    <property type="match status" value="1"/>
</dbReference>
<dbReference type="Gene3D" id="3.20.20.330">
    <property type="entry name" value="Homocysteine-binding-like domain"/>
    <property type="match status" value="1"/>
</dbReference>
<dbReference type="AlphaFoldDB" id="A0A183EIK4"/>
<keyword evidence="1" id="KW-0489">Methyltransferase</keyword>
<dbReference type="GO" id="GO:0009086">
    <property type="term" value="P:methionine biosynthetic process"/>
    <property type="evidence" value="ECO:0007669"/>
    <property type="project" value="TreeGrafter"/>
</dbReference>
<gene>
    <name evidence="8" type="ORF">GPUH_LOCUS20796</name>
</gene>
<dbReference type="PROSITE" id="PS50970">
    <property type="entry name" value="HCY"/>
    <property type="match status" value="1"/>
</dbReference>
<dbReference type="EMBL" id="UYRT01091161">
    <property type="protein sequence ID" value="VDN36838.1"/>
    <property type="molecule type" value="Genomic_DNA"/>
</dbReference>
<evidence type="ECO:0000259" key="7">
    <source>
        <dbReference type="PROSITE" id="PS50970"/>
    </source>
</evidence>
<evidence type="ECO:0000256" key="6">
    <source>
        <dbReference type="PROSITE-ProRule" id="PRU00333"/>
    </source>
</evidence>
<evidence type="ECO:0000256" key="3">
    <source>
        <dbReference type="ARBA" id="ARBA00022723"/>
    </source>
</evidence>
<comment type="pathway">
    <text evidence="5">Amino-acid biosynthesis; L-methionine biosynthesis via de novo pathway.</text>
</comment>
<evidence type="ECO:0000256" key="5">
    <source>
        <dbReference type="ARBA" id="ARBA00034478"/>
    </source>
</evidence>
<dbReference type="WBParaSite" id="GPUH_0002082001-mRNA-1">
    <property type="protein sequence ID" value="GPUH_0002082001-mRNA-1"/>
    <property type="gene ID" value="GPUH_0002082001"/>
</dbReference>
<reference evidence="8 9" key="2">
    <citation type="submission" date="2018-11" db="EMBL/GenBank/DDBJ databases">
        <authorList>
            <consortium name="Pathogen Informatics"/>
        </authorList>
    </citation>
    <scope>NUCLEOTIDE SEQUENCE [LARGE SCALE GENOMIC DNA]</scope>
</reference>
<dbReference type="GO" id="GO:0046872">
    <property type="term" value="F:metal ion binding"/>
    <property type="evidence" value="ECO:0007669"/>
    <property type="project" value="UniProtKB-KW"/>
</dbReference>
<sequence>MDVPVTVCEKLRVLDGGFGTELEAAGYSTENDPLWSAAALFDRPDLVLQTHKRFIEAGCDIILTNTYHASISTMMNTRGLTKTAAESVLKVIVCFRTVIISSWFTVSIHR</sequence>
<dbReference type="InterPro" id="IPR003726">
    <property type="entry name" value="HCY_dom"/>
</dbReference>
<reference evidence="10" key="1">
    <citation type="submission" date="2016-06" db="UniProtKB">
        <authorList>
            <consortium name="WormBaseParasite"/>
        </authorList>
    </citation>
    <scope>IDENTIFICATION</scope>
</reference>
<dbReference type="Pfam" id="PF02574">
    <property type="entry name" value="S-methyl_trans"/>
    <property type="match status" value="1"/>
</dbReference>
<dbReference type="PANTHER" id="PTHR46015:SF1">
    <property type="entry name" value="HOMOCYSTEINE S-METHYLTRANSFERASE-LIKE ISOFORM 1"/>
    <property type="match status" value="1"/>
</dbReference>
<keyword evidence="2" id="KW-0808">Transferase</keyword>
<dbReference type="GO" id="GO:0033528">
    <property type="term" value="P:S-methylmethionine cycle"/>
    <property type="evidence" value="ECO:0007669"/>
    <property type="project" value="TreeGrafter"/>
</dbReference>
<evidence type="ECO:0000256" key="1">
    <source>
        <dbReference type="ARBA" id="ARBA00022603"/>
    </source>
</evidence>
<dbReference type="GO" id="GO:0032259">
    <property type="term" value="P:methylation"/>
    <property type="evidence" value="ECO:0007669"/>
    <property type="project" value="UniProtKB-KW"/>
</dbReference>
<dbReference type="GO" id="GO:0008898">
    <property type="term" value="F:S-adenosylmethionine-homocysteine S-methyltransferase activity"/>
    <property type="evidence" value="ECO:0007669"/>
    <property type="project" value="TreeGrafter"/>
</dbReference>
<evidence type="ECO:0000313" key="8">
    <source>
        <dbReference type="EMBL" id="VDN36838.1"/>
    </source>
</evidence>
<evidence type="ECO:0000256" key="2">
    <source>
        <dbReference type="ARBA" id="ARBA00022679"/>
    </source>
</evidence>
<dbReference type="PANTHER" id="PTHR46015">
    <property type="entry name" value="ZGC:172121"/>
    <property type="match status" value="1"/>
</dbReference>
<feature type="domain" description="Hcy-binding" evidence="7">
    <location>
        <begin position="1"/>
        <end position="110"/>
    </location>
</feature>
<accession>A0A183EIK4</accession>
<dbReference type="InterPro" id="IPR036589">
    <property type="entry name" value="HCY_dom_sf"/>
</dbReference>
<keyword evidence="3" id="KW-0479">Metal-binding</keyword>
<evidence type="ECO:0000256" key="4">
    <source>
        <dbReference type="ARBA" id="ARBA00022833"/>
    </source>
</evidence>
<evidence type="ECO:0000313" key="10">
    <source>
        <dbReference type="WBParaSite" id="GPUH_0002082001-mRNA-1"/>
    </source>
</evidence>
<protein>
    <submittedName>
        <fullName evidence="10">Hcy-binding domain-containing protein</fullName>
    </submittedName>
</protein>
<evidence type="ECO:0000313" key="9">
    <source>
        <dbReference type="Proteomes" id="UP000271098"/>
    </source>
</evidence>
<dbReference type="Proteomes" id="UP000271098">
    <property type="component" value="Unassembled WGS sequence"/>
</dbReference>
<keyword evidence="9" id="KW-1185">Reference proteome</keyword>
<comment type="caution">
    <text evidence="6">Lacks conserved residue(s) required for the propagation of feature annotation.</text>
</comment>
<proteinExistence type="predicted"/>
<name>A0A183EIK4_9BILA</name>
<dbReference type="OrthoDB" id="261426at2759"/>